<reference evidence="2 5" key="1">
    <citation type="submission" date="2021-03" db="EMBL/GenBank/DDBJ databases">
        <title>Rapid diversification of plasmids in a genus of pathogenic and nitrogen fixing bacteria.</title>
        <authorList>
            <person name="Weisberg A.J."/>
            <person name="Miller M."/>
            <person name="Ream W."/>
            <person name="Grunwald N.J."/>
            <person name="Chang J.H."/>
        </authorList>
    </citation>
    <scope>NUCLEOTIDE SEQUENCE [LARGE SCALE GENOMIC DNA]</scope>
    <source>
        <strain evidence="2 5">AF3.44</strain>
    </source>
</reference>
<evidence type="ECO:0000313" key="2">
    <source>
        <dbReference type="EMBL" id="QYA06263.1"/>
    </source>
</evidence>
<dbReference type="EMBL" id="CP124733">
    <property type="protein sequence ID" value="WHA40358.1"/>
    <property type="molecule type" value="Genomic_DNA"/>
</dbReference>
<dbReference type="Proteomes" id="UP000826513">
    <property type="component" value="Chromosome 1"/>
</dbReference>
<protein>
    <submittedName>
        <fullName evidence="3">Uncharacterized protein</fullName>
    </submittedName>
</protein>
<keyword evidence="1" id="KW-0812">Transmembrane</keyword>
<dbReference type="Proteomes" id="UP000298664">
    <property type="component" value="Chromosome Circular"/>
</dbReference>
<dbReference type="AlphaFoldDB" id="A0AAF0H6E1"/>
<evidence type="ECO:0000313" key="5">
    <source>
        <dbReference type="Proteomes" id="UP000826513"/>
    </source>
</evidence>
<reference evidence="3" key="2">
    <citation type="submission" date="2023-05" db="EMBL/GenBank/DDBJ databases">
        <title>Complete genome sequence of Agrobacterium larrymoorei CFBP5477.</title>
        <authorList>
            <person name="Yen H.-C."/>
            <person name="Chou L."/>
            <person name="Lin Y.-C."/>
            <person name="Lai E.-M."/>
            <person name="Kuo C.-H."/>
        </authorList>
    </citation>
    <scope>NUCLEOTIDE SEQUENCE</scope>
    <source>
        <strain evidence="3">CFBP5477</strain>
    </source>
</reference>
<accession>A0AAF0H6E1</accession>
<dbReference type="RefSeq" id="WP_169696885.1">
    <property type="nucleotide sequence ID" value="NZ_CP039691.1"/>
</dbReference>
<evidence type="ECO:0000313" key="4">
    <source>
        <dbReference type="Proteomes" id="UP000298664"/>
    </source>
</evidence>
<sequence length="57" mass="5984">MGMRFSNSLAAGLRVAIMASIFLGPFAGLALYKAEPQPQSRGAGFVLLMSLQRGNLG</sequence>
<organism evidence="3 4">
    <name type="scientific">Agrobacterium larrymoorei</name>
    <dbReference type="NCBI Taxonomy" id="160699"/>
    <lineage>
        <taxon>Bacteria</taxon>
        <taxon>Pseudomonadati</taxon>
        <taxon>Pseudomonadota</taxon>
        <taxon>Alphaproteobacteria</taxon>
        <taxon>Hyphomicrobiales</taxon>
        <taxon>Rhizobiaceae</taxon>
        <taxon>Rhizobium/Agrobacterium group</taxon>
        <taxon>Agrobacterium</taxon>
    </lineage>
</organism>
<keyword evidence="1" id="KW-0472">Membrane</keyword>
<evidence type="ECO:0000313" key="3">
    <source>
        <dbReference type="EMBL" id="WHA40358.1"/>
    </source>
</evidence>
<gene>
    <name evidence="3" type="ORF">CFBP5477_011005</name>
    <name evidence="2" type="ORF">J5285_09320</name>
</gene>
<feature type="transmembrane region" description="Helical" evidence="1">
    <location>
        <begin position="12"/>
        <end position="32"/>
    </location>
</feature>
<dbReference type="EMBL" id="CP072167">
    <property type="protein sequence ID" value="QYA06263.1"/>
    <property type="molecule type" value="Genomic_DNA"/>
</dbReference>
<name>A0AAF0H6E1_9HYPH</name>
<proteinExistence type="predicted"/>
<keyword evidence="1" id="KW-1133">Transmembrane helix</keyword>
<evidence type="ECO:0000256" key="1">
    <source>
        <dbReference type="SAM" id="Phobius"/>
    </source>
</evidence>
<keyword evidence="5" id="KW-1185">Reference proteome</keyword>